<evidence type="ECO:0000256" key="1">
    <source>
        <dbReference type="SAM" id="Phobius"/>
    </source>
</evidence>
<accession>A0A2P2R4Y1</accession>
<name>A0A2P2R4Y1_RHIMU</name>
<keyword evidence="1" id="KW-0812">Transmembrane</keyword>
<evidence type="ECO:0000313" key="2">
    <source>
        <dbReference type="EMBL" id="MBX74174.1"/>
    </source>
</evidence>
<reference evidence="2" key="1">
    <citation type="submission" date="2018-02" db="EMBL/GenBank/DDBJ databases">
        <title>Rhizophora mucronata_Transcriptome.</title>
        <authorList>
            <person name="Meera S.P."/>
            <person name="Sreeshan A."/>
            <person name="Augustine A."/>
        </authorList>
    </citation>
    <scope>NUCLEOTIDE SEQUENCE</scope>
    <source>
        <tissue evidence="2">Leaf</tissue>
    </source>
</reference>
<dbReference type="AlphaFoldDB" id="A0A2P2R4Y1"/>
<proteinExistence type="predicted"/>
<dbReference type="EMBL" id="GGEC01093690">
    <property type="protein sequence ID" value="MBX74174.1"/>
    <property type="molecule type" value="Transcribed_RNA"/>
</dbReference>
<keyword evidence="1" id="KW-0472">Membrane</keyword>
<feature type="transmembrane region" description="Helical" evidence="1">
    <location>
        <begin position="21"/>
        <end position="43"/>
    </location>
</feature>
<sequence length="45" mass="5166">MSKFRMLCSDLLHNTTPIGNVGLLTYFCISLFELTEKMVIYMFGS</sequence>
<keyword evidence="1" id="KW-1133">Transmembrane helix</keyword>
<protein>
    <submittedName>
        <fullName evidence="2">Uncharacterized protein</fullName>
    </submittedName>
</protein>
<organism evidence="2">
    <name type="scientific">Rhizophora mucronata</name>
    <name type="common">Asiatic mangrove</name>
    <dbReference type="NCBI Taxonomy" id="61149"/>
    <lineage>
        <taxon>Eukaryota</taxon>
        <taxon>Viridiplantae</taxon>
        <taxon>Streptophyta</taxon>
        <taxon>Embryophyta</taxon>
        <taxon>Tracheophyta</taxon>
        <taxon>Spermatophyta</taxon>
        <taxon>Magnoliopsida</taxon>
        <taxon>eudicotyledons</taxon>
        <taxon>Gunneridae</taxon>
        <taxon>Pentapetalae</taxon>
        <taxon>rosids</taxon>
        <taxon>fabids</taxon>
        <taxon>Malpighiales</taxon>
        <taxon>Rhizophoraceae</taxon>
        <taxon>Rhizophora</taxon>
    </lineage>
</organism>